<proteinExistence type="predicted"/>
<comment type="caution">
    <text evidence="1">The sequence shown here is derived from an EMBL/GenBank/DDBJ whole genome shotgun (WGS) entry which is preliminary data.</text>
</comment>
<evidence type="ECO:0000313" key="2">
    <source>
        <dbReference type="Proteomes" id="UP000182486"/>
    </source>
</evidence>
<sequence length="84" mass="9386">MNAVVAHAALSLDCRLCLLDGKRVELGQWRKCADAFVGPNIAAAIALLKRLQMMMDNRYDYLEYCERRKIIAGGLCSPVSGRDR</sequence>
<dbReference type="EMBL" id="MEIA01000182">
    <property type="protein sequence ID" value="OJF13007.1"/>
    <property type="molecule type" value="Genomic_DNA"/>
</dbReference>
<name>A0A1K0FJG2_9ACTN</name>
<dbReference type="Proteomes" id="UP000182486">
    <property type="component" value="Unassembled WGS sequence"/>
</dbReference>
<keyword evidence="2" id="KW-1185">Reference proteome</keyword>
<dbReference type="RefSeq" id="WP_071806444.1">
    <property type="nucleotide sequence ID" value="NZ_MEIA01000182.1"/>
</dbReference>
<reference evidence="1 2" key="1">
    <citation type="submission" date="2016-09" db="EMBL/GenBank/DDBJ databases">
        <title>Couchioplanes caeruleus draft genome sequence.</title>
        <authorList>
            <person name="Sheehan J."/>
            <person name="Caffrey P."/>
        </authorList>
    </citation>
    <scope>NUCLEOTIDE SEQUENCE [LARGE SCALE GENOMIC DNA]</scope>
    <source>
        <strain evidence="1 2">DSM 43634</strain>
    </source>
</reference>
<dbReference type="AlphaFoldDB" id="A0A1K0FJG2"/>
<protein>
    <submittedName>
        <fullName evidence="1">Uncharacterized protein</fullName>
    </submittedName>
</protein>
<gene>
    <name evidence="1" type="ORF">BG844_17715</name>
</gene>
<organism evidence="1 2">
    <name type="scientific">Couchioplanes caeruleus subsp. caeruleus</name>
    <dbReference type="NCBI Taxonomy" id="56427"/>
    <lineage>
        <taxon>Bacteria</taxon>
        <taxon>Bacillati</taxon>
        <taxon>Actinomycetota</taxon>
        <taxon>Actinomycetes</taxon>
        <taxon>Micromonosporales</taxon>
        <taxon>Micromonosporaceae</taxon>
        <taxon>Couchioplanes</taxon>
    </lineage>
</organism>
<accession>A0A1K0FJG2</accession>
<evidence type="ECO:0000313" key="1">
    <source>
        <dbReference type="EMBL" id="OJF13007.1"/>
    </source>
</evidence>